<accession>A0A3G8LVG3</accession>
<keyword evidence="5" id="KW-1185">Reference proteome</keyword>
<dbReference type="KEGG" id="slj:EGC82_11735"/>
<name>A0A3G8LVG3_9GAMM</name>
<evidence type="ECO:0000256" key="1">
    <source>
        <dbReference type="ARBA" id="ARBA00023231"/>
    </source>
</evidence>
<reference evidence="5" key="1">
    <citation type="submission" date="2018-11" db="EMBL/GenBank/DDBJ databases">
        <title>Shewanella sp. M2.</title>
        <authorList>
            <person name="Hwang Y.J."/>
            <person name="Hwang C.Y."/>
        </authorList>
    </citation>
    <scope>NUCLEOTIDE SEQUENCE [LARGE SCALE GENOMIC DNA]</scope>
    <source>
        <strain evidence="5">LMG 19866</strain>
    </source>
</reference>
<dbReference type="OrthoDB" id="6215304at2"/>
<dbReference type="Proteomes" id="UP000278035">
    <property type="component" value="Chromosome"/>
</dbReference>
<dbReference type="SUPFAM" id="SSF53146">
    <property type="entry name" value="Nitrogenase accessory factor-like"/>
    <property type="match status" value="1"/>
</dbReference>
<dbReference type="AlphaFoldDB" id="A0A3G8LVG3"/>
<dbReference type="InterPro" id="IPR036105">
    <property type="entry name" value="DiNase_FeMo-co_biosyn_sf"/>
</dbReference>
<keyword evidence="1" id="KW-0535">Nitrogen fixation</keyword>
<dbReference type="EMBL" id="CP034015">
    <property type="protein sequence ID" value="AZG73374.1"/>
    <property type="molecule type" value="Genomic_DNA"/>
</dbReference>
<feature type="domain" description="Dinitrogenase iron-molybdenum cofactor biosynthesis" evidence="3">
    <location>
        <begin position="10"/>
        <end position="89"/>
    </location>
</feature>
<evidence type="ECO:0000313" key="5">
    <source>
        <dbReference type="Proteomes" id="UP000278035"/>
    </source>
</evidence>
<dbReference type="RefSeq" id="WP_124730927.1">
    <property type="nucleotide sequence ID" value="NZ_CBCSKC010000009.1"/>
</dbReference>
<gene>
    <name evidence="4" type="ORF">EGC82_11735</name>
</gene>
<sequence>MITAIPMKAENISSHFSKADEILFIDVQAQVIGRFANPALLDGCEGKQQLVSLLLAQGANRVIVRNIGQQLLSTLLSQQLMVFHANNGRTAIESFAGAVLADCEQYTQASQGRPSTKHIAKQADGGSCGHHHDHDETSSQNGQCNGSEMATKTRCCDAKVATENTIMKSCCHKINSLIHQH</sequence>
<dbReference type="InterPro" id="IPR003731">
    <property type="entry name" value="Di-Nase_FeMo-co_biosynth"/>
</dbReference>
<evidence type="ECO:0000313" key="4">
    <source>
        <dbReference type="EMBL" id="AZG73374.1"/>
    </source>
</evidence>
<feature type="region of interest" description="Disordered" evidence="2">
    <location>
        <begin position="111"/>
        <end position="145"/>
    </location>
</feature>
<evidence type="ECO:0000259" key="3">
    <source>
        <dbReference type="Pfam" id="PF02579"/>
    </source>
</evidence>
<organism evidence="4 5">
    <name type="scientific">Shewanella livingstonensis</name>
    <dbReference type="NCBI Taxonomy" id="150120"/>
    <lineage>
        <taxon>Bacteria</taxon>
        <taxon>Pseudomonadati</taxon>
        <taxon>Pseudomonadota</taxon>
        <taxon>Gammaproteobacteria</taxon>
        <taxon>Alteromonadales</taxon>
        <taxon>Shewanellaceae</taxon>
        <taxon>Shewanella</taxon>
    </lineage>
</organism>
<protein>
    <recommendedName>
        <fullName evidence="3">Dinitrogenase iron-molybdenum cofactor biosynthesis domain-containing protein</fullName>
    </recommendedName>
</protein>
<dbReference type="Gene3D" id="3.30.420.130">
    <property type="entry name" value="Dinitrogenase iron-molybdenum cofactor biosynthesis domain"/>
    <property type="match status" value="1"/>
</dbReference>
<proteinExistence type="predicted"/>
<evidence type="ECO:0000256" key="2">
    <source>
        <dbReference type="SAM" id="MobiDB-lite"/>
    </source>
</evidence>
<dbReference type="Pfam" id="PF02579">
    <property type="entry name" value="Nitro_FeMo-Co"/>
    <property type="match status" value="1"/>
</dbReference>